<protein>
    <submittedName>
        <fullName evidence="1">Uncharacterized protein</fullName>
    </submittedName>
</protein>
<dbReference type="EMBL" id="JADCUA010000035">
    <property type="protein sequence ID" value="KAH9829894.1"/>
    <property type="molecule type" value="Genomic_DNA"/>
</dbReference>
<evidence type="ECO:0000313" key="2">
    <source>
        <dbReference type="Proteomes" id="UP000814176"/>
    </source>
</evidence>
<accession>A0ABQ8K137</accession>
<name>A0ABQ8K137_9APHY</name>
<gene>
    <name evidence="1" type="ORF">C8Q71DRAFT_393431</name>
</gene>
<proteinExistence type="predicted"/>
<evidence type="ECO:0000313" key="1">
    <source>
        <dbReference type="EMBL" id="KAH9829894.1"/>
    </source>
</evidence>
<keyword evidence="2" id="KW-1185">Reference proteome</keyword>
<dbReference type="RefSeq" id="XP_047773257.1">
    <property type="nucleotide sequence ID" value="XM_047918277.1"/>
</dbReference>
<organism evidence="1 2">
    <name type="scientific">Rhodofomes roseus</name>
    <dbReference type="NCBI Taxonomy" id="34475"/>
    <lineage>
        <taxon>Eukaryota</taxon>
        <taxon>Fungi</taxon>
        <taxon>Dikarya</taxon>
        <taxon>Basidiomycota</taxon>
        <taxon>Agaricomycotina</taxon>
        <taxon>Agaricomycetes</taxon>
        <taxon>Polyporales</taxon>
        <taxon>Rhodofomes</taxon>
    </lineage>
</organism>
<reference evidence="1 2" key="1">
    <citation type="journal article" date="2021" name="Environ. Microbiol.">
        <title>Gene family expansions and transcriptome signatures uncover fungal adaptations to wood decay.</title>
        <authorList>
            <person name="Hage H."/>
            <person name="Miyauchi S."/>
            <person name="Viragh M."/>
            <person name="Drula E."/>
            <person name="Min B."/>
            <person name="Chaduli D."/>
            <person name="Navarro D."/>
            <person name="Favel A."/>
            <person name="Norest M."/>
            <person name="Lesage-Meessen L."/>
            <person name="Balint B."/>
            <person name="Merenyi Z."/>
            <person name="de Eugenio L."/>
            <person name="Morin E."/>
            <person name="Martinez A.T."/>
            <person name="Baldrian P."/>
            <person name="Stursova M."/>
            <person name="Martinez M.J."/>
            <person name="Novotny C."/>
            <person name="Magnuson J.K."/>
            <person name="Spatafora J.W."/>
            <person name="Maurice S."/>
            <person name="Pangilinan J."/>
            <person name="Andreopoulos W."/>
            <person name="LaButti K."/>
            <person name="Hundley H."/>
            <person name="Na H."/>
            <person name="Kuo A."/>
            <person name="Barry K."/>
            <person name="Lipzen A."/>
            <person name="Henrissat B."/>
            <person name="Riley R."/>
            <person name="Ahrendt S."/>
            <person name="Nagy L.G."/>
            <person name="Grigoriev I.V."/>
            <person name="Martin F."/>
            <person name="Rosso M.N."/>
        </authorList>
    </citation>
    <scope>NUCLEOTIDE SEQUENCE [LARGE SCALE GENOMIC DNA]</scope>
    <source>
        <strain evidence="1 2">CIRM-BRFM 1785</strain>
    </source>
</reference>
<comment type="caution">
    <text evidence="1">The sequence shown here is derived from an EMBL/GenBank/DDBJ whole genome shotgun (WGS) entry which is preliminary data.</text>
</comment>
<dbReference type="Proteomes" id="UP000814176">
    <property type="component" value="Unassembled WGS sequence"/>
</dbReference>
<dbReference type="GeneID" id="71999009"/>
<sequence length="165" mass="17952">MAHPSESHCLCGPQTSGYGVSPSMSGFSAASRIPRIFYTEPVPLKRLRRRSAECTSSCQGRRCALSNHRRVSVAHTPAGWFAGSGHSVSRVLGVKCSSFYSLGSADWPVRARRAGDARAVKVSGALFDSCCFFDAACHRRMPSRVTRCHCLTLGGLRDVTRSRFP</sequence>